<reference evidence="6" key="1">
    <citation type="journal article" date="2015" name="Nature">
        <title>Complex archaea that bridge the gap between prokaryotes and eukaryotes.</title>
        <authorList>
            <person name="Spang A."/>
            <person name="Saw J.H."/>
            <person name="Jorgensen S.L."/>
            <person name="Zaremba-Niedzwiedzka K."/>
            <person name="Martijn J."/>
            <person name="Lind A.E."/>
            <person name="van Eijk R."/>
            <person name="Schleper C."/>
            <person name="Guy L."/>
            <person name="Ettema T.J."/>
        </authorList>
    </citation>
    <scope>NUCLEOTIDE SEQUENCE</scope>
</reference>
<dbReference type="InterPro" id="IPR050954">
    <property type="entry name" value="ET_IronSulfur_Cluster-Binding"/>
</dbReference>
<accession>A0A0F9M8J3</accession>
<keyword evidence="1" id="KW-0004">4Fe-4S</keyword>
<dbReference type="InterPro" id="IPR017896">
    <property type="entry name" value="4Fe4S_Fe-S-bd"/>
</dbReference>
<dbReference type="Pfam" id="PF13247">
    <property type="entry name" value="Fer4_11"/>
    <property type="match status" value="2"/>
</dbReference>
<feature type="domain" description="4Fe-4S ferredoxin-type" evidence="5">
    <location>
        <begin position="54"/>
        <end position="84"/>
    </location>
</feature>
<sequence>MNESSNDRNESPGSCKVSRRAFMGMVGAGAAGVAAGQASAADGAPTKSLKGKKLVMVIDLQRCTGCGGCAITCKSENNVQAGVAWSNRIAKTIGTFPDVRVEFIPTLCNHCFKAPCVRACPTGAMHKGDGNITMHSPEKCIGCKTCMAMCPYGVIWRNTKEPHRFWKSKDALIEGCTSSAVEVTEKVKATVLPHYNRAREDSTPGSGLRYKGIVEKCTFCDHLVKHGKLPFCVTSCPASARIFGDLNDPKSEVSRILSKYRPWRLKEHLGTEPKVYYIRAFNPRNYPKTKGSV</sequence>
<keyword evidence="4" id="KW-0411">Iron-sulfur</keyword>
<dbReference type="InterPro" id="IPR017900">
    <property type="entry name" value="4Fe4S_Fe_S_CS"/>
</dbReference>
<evidence type="ECO:0000259" key="5">
    <source>
        <dbReference type="PROSITE" id="PS51379"/>
    </source>
</evidence>
<dbReference type="PROSITE" id="PS51379">
    <property type="entry name" value="4FE4S_FER_2"/>
    <property type="match status" value="3"/>
</dbReference>
<evidence type="ECO:0000256" key="2">
    <source>
        <dbReference type="ARBA" id="ARBA00022723"/>
    </source>
</evidence>
<dbReference type="GO" id="GO:0051539">
    <property type="term" value="F:4 iron, 4 sulfur cluster binding"/>
    <property type="evidence" value="ECO:0007669"/>
    <property type="project" value="UniProtKB-KW"/>
</dbReference>
<organism evidence="6">
    <name type="scientific">marine sediment metagenome</name>
    <dbReference type="NCBI Taxonomy" id="412755"/>
    <lineage>
        <taxon>unclassified sequences</taxon>
        <taxon>metagenomes</taxon>
        <taxon>ecological metagenomes</taxon>
    </lineage>
</organism>
<comment type="caution">
    <text evidence="6">The sequence shown here is derived from an EMBL/GenBank/DDBJ whole genome shotgun (WGS) entry which is preliminary data.</text>
</comment>
<dbReference type="PROSITE" id="PS00198">
    <property type="entry name" value="4FE4S_FER_1"/>
    <property type="match status" value="1"/>
</dbReference>
<evidence type="ECO:0000256" key="1">
    <source>
        <dbReference type="ARBA" id="ARBA00022485"/>
    </source>
</evidence>
<feature type="domain" description="4Fe-4S ferredoxin-type" evidence="5">
    <location>
        <begin position="99"/>
        <end position="129"/>
    </location>
</feature>
<evidence type="ECO:0000256" key="3">
    <source>
        <dbReference type="ARBA" id="ARBA00023004"/>
    </source>
</evidence>
<dbReference type="PANTHER" id="PTHR43177">
    <property type="entry name" value="PROTEIN NRFC"/>
    <property type="match status" value="1"/>
</dbReference>
<dbReference type="PANTHER" id="PTHR43177:SF3">
    <property type="entry name" value="PROTEIN NRFC HOMOLOG"/>
    <property type="match status" value="1"/>
</dbReference>
<name>A0A0F9M8J3_9ZZZZ</name>
<gene>
    <name evidence="6" type="ORF">LCGC14_1104520</name>
</gene>
<feature type="domain" description="4Fe-4S ferredoxin-type" evidence="5">
    <location>
        <begin position="130"/>
        <end position="160"/>
    </location>
</feature>
<dbReference type="SUPFAM" id="SSF54862">
    <property type="entry name" value="4Fe-4S ferredoxins"/>
    <property type="match status" value="1"/>
</dbReference>
<keyword evidence="2" id="KW-0479">Metal-binding</keyword>
<proteinExistence type="predicted"/>
<dbReference type="GO" id="GO:0046872">
    <property type="term" value="F:metal ion binding"/>
    <property type="evidence" value="ECO:0007669"/>
    <property type="project" value="UniProtKB-KW"/>
</dbReference>
<evidence type="ECO:0000313" key="6">
    <source>
        <dbReference type="EMBL" id="KKN03755.1"/>
    </source>
</evidence>
<dbReference type="AlphaFoldDB" id="A0A0F9M8J3"/>
<evidence type="ECO:0000256" key="4">
    <source>
        <dbReference type="ARBA" id="ARBA00023014"/>
    </source>
</evidence>
<keyword evidence="3" id="KW-0408">Iron</keyword>
<protein>
    <recommendedName>
        <fullName evidence="5">4Fe-4S ferredoxin-type domain-containing protein</fullName>
    </recommendedName>
</protein>
<dbReference type="PROSITE" id="PS51318">
    <property type="entry name" value="TAT"/>
    <property type="match status" value="1"/>
</dbReference>
<dbReference type="InterPro" id="IPR006311">
    <property type="entry name" value="TAT_signal"/>
</dbReference>
<dbReference type="CDD" id="cd10551">
    <property type="entry name" value="PsrB"/>
    <property type="match status" value="1"/>
</dbReference>
<dbReference type="EMBL" id="LAZR01005000">
    <property type="protein sequence ID" value="KKN03755.1"/>
    <property type="molecule type" value="Genomic_DNA"/>
</dbReference>
<dbReference type="Gene3D" id="3.30.70.20">
    <property type="match status" value="2"/>
</dbReference>